<dbReference type="EMBL" id="PEQY01000001">
    <property type="protein sequence ID" value="PIM79147.1"/>
    <property type="molecule type" value="Genomic_DNA"/>
</dbReference>
<sequence>MENLITIKETGNCNTVYNDCLIGLESWSNILLRNKPVTDSSPMGTLITFNLGRKTQLYISSTGVYSRVNQSQQDETSWTTWVKLS</sequence>
<proteinExistence type="predicted"/>
<comment type="caution">
    <text evidence="1">The sequence shown here is derived from an EMBL/GenBank/DDBJ whole genome shotgun (WGS) entry which is preliminary data.</text>
</comment>
<evidence type="ECO:0000313" key="1">
    <source>
        <dbReference type="EMBL" id="PIM79147.1"/>
    </source>
</evidence>
<gene>
    <name evidence="1" type="ORF">CTM71_01130</name>
</gene>
<name>A0A2G9EDY4_9FUSO</name>
<protein>
    <submittedName>
        <fullName evidence="1">Uncharacterized protein</fullName>
    </submittedName>
</protein>
<dbReference type="Proteomes" id="UP000229011">
    <property type="component" value="Unassembled WGS sequence"/>
</dbReference>
<dbReference type="AlphaFoldDB" id="A0A2G9EDY4"/>
<organism evidence="1 2">
    <name type="scientific">Fusobacterium pseudoperiodonticum</name>
    <dbReference type="NCBI Taxonomy" id="2663009"/>
    <lineage>
        <taxon>Bacteria</taxon>
        <taxon>Fusobacteriati</taxon>
        <taxon>Fusobacteriota</taxon>
        <taxon>Fusobacteriia</taxon>
        <taxon>Fusobacteriales</taxon>
        <taxon>Fusobacteriaceae</taxon>
        <taxon>Fusobacterium</taxon>
    </lineage>
</organism>
<accession>A0A2G9EDY4</accession>
<reference evidence="1 2" key="1">
    <citation type="submission" date="2017-11" db="EMBL/GenBank/DDBJ databases">
        <title>Genome sequencing of Fusobacterium periodonticum KCOM 1259.</title>
        <authorList>
            <person name="Kook J.-K."/>
            <person name="Park S.-N."/>
            <person name="Lim Y.K."/>
        </authorList>
    </citation>
    <scope>NUCLEOTIDE SEQUENCE [LARGE SCALE GENOMIC DNA]</scope>
    <source>
        <strain evidence="1 2">KCOM 1259</strain>
    </source>
</reference>
<evidence type="ECO:0000313" key="2">
    <source>
        <dbReference type="Proteomes" id="UP000229011"/>
    </source>
</evidence>